<organism evidence="9 10">
    <name type="scientific">Ruminococcus bicirculans</name>
    <name type="common">ex Wegman et al. 2014</name>
    <dbReference type="NCBI Taxonomy" id="1160721"/>
    <lineage>
        <taxon>Bacteria</taxon>
        <taxon>Bacillati</taxon>
        <taxon>Bacillota</taxon>
        <taxon>Clostridia</taxon>
        <taxon>Eubacteriales</taxon>
        <taxon>Oscillospiraceae</taxon>
        <taxon>Ruminococcus</taxon>
    </lineage>
</organism>
<proteinExistence type="inferred from homology"/>
<evidence type="ECO:0000259" key="8">
    <source>
        <dbReference type="PROSITE" id="PS51900"/>
    </source>
</evidence>
<dbReference type="Pfam" id="PF14659">
    <property type="entry name" value="Phage_int_SAM_3"/>
    <property type="match status" value="1"/>
</dbReference>
<dbReference type="EMBL" id="HF545617">
    <property type="protein sequence ID" value="CCO06245.1"/>
    <property type="molecule type" value="Genomic_DNA"/>
</dbReference>
<dbReference type="SUPFAM" id="SSF56349">
    <property type="entry name" value="DNA breaking-rejoining enzymes"/>
    <property type="match status" value="1"/>
</dbReference>
<dbReference type="InterPro" id="IPR004107">
    <property type="entry name" value="Integrase_SAM-like_N"/>
</dbReference>
<dbReference type="PROSITE" id="PS51898">
    <property type="entry name" value="TYR_RECOMBINASE"/>
    <property type="match status" value="1"/>
</dbReference>
<dbReference type="InterPro" id="IPR010998">
    <property type="entry name" value="Integrase_recombinase_N"/>
</dbReference>
<evidence type="ECO:0000256" key="4">
    <source>
        <dbReference type="ARBA" id="ARBA00023125"/>
    </source>
</evidence>
<evidence type="ECO:0000313" key="9">
    <source>
        <dbReference type="EMBL" id="CCO06245.1"/>
    </source>
</evidence>
<name>A0ABP1WPR0_9FIRM</name>
<dbReference type="InterPro" id="IPR013762">
    <property type="entry name" value="Integrase-like_cat_sf"/>
</dbReference>
<sequence>MAHIDKRPNGSYRIKVSCGYSADGKAQKTQSMTWRPPKANMTEKQLQRALNKAALEFEQKCAGGQIVNAVKLENFIEEWFKVHENALKPATLKKYRDLCPRIYSQLGHLRLDKIKTKDLDHFLKWLTNERNATSLAKCKVDMKKMLQDNGETQKAFCERAGIDTHIVRSCYHDRAIRWDNAAKVAAALDKQTSSMFEKITDNSRLSPKTIHCYHGFLSTIFTYAVKIGEIAVNPCNNCTLPKIPTAEHNILTIEQTQRLLQHLDEYAPLKYRCFFYIAIYGGFRRGEILGLRWSDIDFENDLIHIRRAVHWEKQKGFYYTEPKTAKSRRTVRLPERVMFLLKQQHNEQMSAALKYGDYWDNSENLVFTTERGSQMSIGTPYTFLKKFCAEYNLPFVSVHSLRHLNATLLINSGANPKTVQALLGHSLASTTLNIYAHEIQSAEAAASVAVAAMLDNTLSAKRGAV</sequence>
<protein>
    <submittedName>
        <fullName evidence="9">Phage integrase family protein</fullName>
    </submittedName>
</protein>
<keyword evidence="5" id="KW-0233">DNA recombination</keyword>
<dbReference type="Proteomes" id="UP000027600">
    <property type="component" value="Chromosome II"/>
</dbReference>
<evidence type="ECO:0000256" key="3">
    <source>
        <dbReference type="ARBA" id="ARBA00022908"/>
    </source>
</evidence>
<feature type="domain" description="Tyr recombinase" evidence="7">
    <location>
        <begin position="246"/>
        <end position="450"/>
    </location>
</feature>
<dbReference type="RefSeq" id="WP_051706949.1">
    <property type="nucleotide sequence ID" value="NZ_DAWABQ010000048.1"/>
</dbReference>
<evidence type="ECO:0000256" key="2">
    <source>
        <dbReference type="ARBA" id="ARBA00008857"/>
    </source>
</evidence>
<accession>A0ABP1WPR0</accession>
<dbReference type="InterPro" id="IPR002104">
    <property type="entry name" value="Integrase_catalytic"/>
</dbReference>
<feature type="domain" description="Core-binding (CB)" evidence="8">
    <location>
        <begin position="70"/>
        <end position="225"/>
    </location>
</feature>
<dbReference type="InterPro" id="IPR011010">
    <property type="entry name" value="DNA_brk_join_enz"/>
</dbReference>
<evidence type="ECO:0000313" key="10">
    <source>
        <dbReference type="Proteomes" id="UP000027600"/>
    </source>
</evidence>
<dbReference type="CDD" id="cd01189">
    <property type="entry name" value="INT_ICEBs1_C_like"/>
    <property type="match status" value="1"/>
</dbReference>
<evidence type="ECO:0000256" key="5">
    <source>
        <dbReference type="ARBA" id="ARBA00023172"/>
    </source>
</evidence>
<keyword evidence="3" id="KW-0229">DNA integration</keyword>
<comment type="similarity">
    <text evidence="2">Belongs to the 'phage' integrase family.</text>
</comment>
<comment type="function">
    <text evidence="1">Site-specific tyrosine recombinase, which acts by catalyzing the cutting and rejoining of the recombining DNA molecules.</text>
</comment>
<evidence type="ECO:0000256" key="6">
    <source>
        <dbReference type="PROSITE-ProRule" id="PRU01248"/>
    </source>
</evidence>
<dbReference type="Gene3D" id="1.10.443.10">
    <property type="entry name" value="Intergrase catalytic core"/>
    <property type="match status" value="1"/>
</dbReference>
<dbReference type="PANTHER" id="PTHR30349">
    <property type="entry name" value="PHAGE INTEGRASE-RELATED"/>
    <property type="match status" value="1"/>
</dbReference>
<gene>
    <name evidence="9" type="ORF">RBI_II00489</name>
</gene>
<evidence type="ECO:0000256" key="1">
    <source>
        <dbReference type="ARBA" id="ARBA00003283"/>
    </source>
</evidence>
<reference evidence="9 10" key="1">
    <citation type="journal article" date="2014" name="Int. J. Syst. Evol. Microbiol.">
        <title>Complete genome of a new Firmicutes species belonging to the dominant human colonic microbiota ('Ruminococcus bicirculans') reveals two chromosomes and a selective capacity to utilize plant glucans.</title>
        <authorList>
            <consortium name="NISC Comparative Sequencing Program"/>
            <person name="Wegmann U."/>
            <person name="Louis P."/>
            <person name="Goesmann A."/>
            <person name="Henrissat B."/>
            <person name="Duncan S.H."/>
            <person name="Flint H.J."/>
        </authorList>
    </citation>
    <scope>NUCLEOTIDE SEQUENCE [LARGE SCALE GENOMIC DNA]</scope>
    <source>
        <strain evidence="9 10">80/3</strain>
    </source>
</reference>
<dbReference type="Pfam" id="PF00589">
    <property type="entry name" value="Phage_integrase"/>
    <property type="match status" value="1"/>
</dbReference>
<evidence type="ECO:0000259" key="7">
    <source>
        <dbReference type="PROSITE" id="PS51898"/>
    </source>
</evidence>
<keyword evidence="4 6" id="KW-0238">DNA-binding</keyword>
<dbReference type="PANTHER" id="PTHR30349:SF41">
    <property type="entry name" value="INTEGRASE_RECOMBINASE PROTEIN MJ0367-RELATED"/>
    <property type="match status" value="1"/>
</dbReference>
<dbReference type="Gene3D" id="1.10.150.130">
    <property type="match status" value="1"/>
</dbReference>
<dbReference type="InterPro" id="IPR050090">
    <property type="entry name" value="Tyrosine_recombinase_XerCD"/>
</dbReference>
<dbReference type="PROSITE" id="PS51900">
    <property type="entry name" value="CB"/>
    <property type="match status" value="1"/>
</dbReference>
<dbReference type="InterPro" id="IPR044068">
    <property type="entry name" value="CB"/>
</dbReference>
<keyword evidence="10" id="KW-1185">Reference proteome</keyword>